<organism evidence="2 3">
    <name type="scientific">Massilia psychrophila</name>
    <dbReference type="NCBI Taxonomy" id="1603353"/>
    <lineage>
        <taxon>Bacteria</taxon>
        <taxon>Pseudomonadati</taxon>
        <taxon>Pseudomonadota</taxon>
        <taxon>Betaproteobacteria</taxon>
        <taxon>Burkholderiales</taxon>
        <taxon>Oxalobacteraceae</taxon>
        <taxon>Telluria group</taxon>
        <taxon>Massilia</taxon>
    </lineage>
</organism>
<evidence type="ECO:0000313" key="3">
    <source>
        <dbReference type="Proteomes" id="UP000228593"/>
    </source>
</evidence>
<gene>
    <name evidence="2" type="ORF">CR103_05395</name>
</gene>
<dbReference type="Pfam" id="PF19266">
    <property type="entry name" value="CIS_tube"/>
    <property type="match status" value="1"/>
</dbReference>
<proteinExistence type="predicted"/>
<dbReference type="AlphaFoldDB" id="A0A2G8T4J1"/>
<comment type="caution">
    <text evidence="2">The sequence shown here is derived from an EMBL/GenBank/DDBJ whole genome shotgun (WGS) entry which is preliminary data.</text>
</comment>
<evidence type="ECO:0000313" key="2">
    <source>
        <dbReference type="EMBL" id="PIL40883.1"/>
    </source>
</evidence>
<reference evidence="2 3" key="1">
    <citation type="submission" date="2017-10" db="EMBL/GenBank/DDBJ databases">
        <title>Massilia psychrophilum sp. nov., a novel purple-pigmented bacterium isolated from Tianshan glacier, Xinjiang Municipality, China.</title>
        <authorList>
            <person name="Wang H."/>
        </authorList>
    </citation>
    <scope>NUCLEOTIDE SEQUENCE [LARGE SCALE GENOMIC DNA]</scope>
    <source>
        <strain evidence="2 3">JCM 30813</strain>
    </source>
</reference>
<sequence length="222" mass="24129">MPGAKEKLTIRRVNTRNLQAKDSLEFSAMLNPAKYTRTSAVFYTEPQDSARGEERQRKLAKKAVDKLDLDELVLDGTGIVDAPASTGDVDAQVNLLRRVLNDPAGDANVVNAVVDVVWGTLVFRGRIASMSVNYTLFDASGTPLRARVKLSFIAYDQSGPMMGAPSGPQTRQIRVVAGDSLPLLCFTAYQDPSLFQAVALYNGLTTCRQLLPGERLTLPKLG</sequence>
<accession>A0A2G8T4J1</accession>
<dbReference type="RefSeq" id="WP_099914987.1">
    <property type="nucleotide sequence ID" value="NZ_BMHS01000008.1"/>
</dbReference>
<dbReference type="OrthoDB" id="9815939at2"/>
<dbReference type="EMBL" id="PDOB01000005">
    <property type="protein sequence ID" value="PIL40883.1"/>
    <property type="molecule type" value="Genomic_DNA"/>
</dbReference>
<evidence type="ECO:0000259" key="1">
    <source>
        <dbReference type="Pfam" id="PF19266"/>
    </source>
</evidence>
<protein>
    <submittedName>
        <fullName evidence="2">Peptidoglycan-binding protein</fullName>
    </submittedName>
</protein>
<dbReference type="InterPro" id="IPR045361">
    <property type="entry name" value="CIS_tube_prot_N"/>
</dbReference>
<dbReference type="Proteomes" id="UP000228593">
    <property type="component" value="Unassembled WGS sequence"/>
</dbReference>
<keyword evidence="3" id="KW-1185">Reference proteome</keyword>
<name>A0A2G8T4J1_9BURK</name>
<feature type="domain" description="Contractile injection system tube protein N-terminal" evidence="1">
    <location>
        <begin position="6"/>
        <end position="157"/>
    </location>
</feature>